<feature type="domain" description="Solute-binding protein family 3/N-terminal" evidence="4">
    <location>
        <begin position="36"/>
        <end position="257"/>
    </location>
</feature>
<dbReference type="AlphaFoldDB" id="A0A432D1Q8"/>
<comment type="caution">
    <text evidence="5">The sequence shown here is derived from an EMBL/GenBank/DDBJ whole genome shotgun (WGS) entry which is preliminary data.</text>
</comment>
<gene>
    <name evidence="5" type="ORF">EJ063_03475</name>
</gene>
<keyword evidence="2 3" id="KW-0732">Signal</keyword>
<dbReference type="InterPro" id="IPR001638">
    <property type="entry name" value="Solute-binding_3/MltF_N"/>
</dbReference>
<reference evidence="5 6" key="1">
    <citation type="submission" date="2018-12" db="EMBL/GenBank/DDBJ databases">
        <title>Vibrio sp. isolated from China Sea.</title>
        <authorList>
            <person name="Li Y."/>
        </authorList>
    </citation>
    <scope>NUCLEOTIDE SEQUENCE [LARGE SCALE GENOMIC DNA]</scope>
    <source>
        <strain evidence="5 6">BEI207</strain>
    </source>
</reference>
<keyword evidence="6" id="KW-1185">Reference proteome</keyword>
<evidence type="ECO:0000256" key="1">
    <source>
        <dbReference type="ARBA" id="ARBA00010333"/>
    </source>
</evidence>
<dbReference type="SMART" id="SM00062">
    <property type="entry name" value="PBPb"/>
    <property type="match status" value="1"/>
</dbReference>
<evidence type="ECO:0000313" key="6">
    <source>
        <dbReference type="Proteomes" id="UP000268973"/>
    </source>
</evidence>
<feature type="signal peptide" evidence="3">
    <location>
        <begin position="1"/>
        <end position="34"/>
    </location>
</feature>
<evidence type="ECO:0000256" key="2">
    <source>
        <dbReference type="ARBA" id="ARBA00022729"/>
    </source>
</evidence>
<evidence type="ECO:0000313" key="5">
    <source>
        <dbReference type="EMBL" id="RTZ17859.1"/>
    </source>
</evidence>
<accession>A0A432D1Q8</accession>
<dbReference type="Pfam" id="PF00497">
    <property type="entry name" value="SBP_bac_3"/>
    <property type="match status" value="1"/>
</dbReference>
<evidence type="ECO:0000256" key="3">
    <source>
        <dbReference type="SAM" id="SignalP"/>
    </source>
</evidence>
<dbReference type="PANTHER" id="PTHR35936">
    <property type="entry name" value="MEMBRANE-BOUND LYTIC MUREIN TRANSGLYCOSYLASE F"/>
    <property type="match status" value="1"/>
</dbReference>
<feature type="chain" id="PRO_5019201028" evidence="3">
    <location>
        <begin position="35"/>
        <end position="257"/>
    </location>
</feature>
<name>A0A432D1Q8_9VIBR</name>
<protein>
    <submittedName>
        <fullName evidence="5">Amino acid ABC transporter substrate-binding protein</fullName>
    </submittedName>
</protein>
<proteinExistence type="inferred from homology"/>
<organism evidence="5 6">
    <name type="scientific">Vibrio aquaticus</name>
    <dbReference type="NCBI Taxonomy" id="2496559"/>
    <lineage>
        <taxon>Bacteria</taxon>
        <taxon>Pseudomonadati</taxon>
        <taxon>Pseudomonadota</taxon>
        <taxon>Gammaproteobacteria</taxon>
        <taxon>Vibrionales</taxon>
        <taxon>Vibrionaceae</taxon>
        <taxon>Vibrio</taxon>
    </lineage>
</organism>
<dbReference type="SUPFAM" id="SSF53850">
    <property type="entry name" value="Periplasmic binding protein-like II"/>
    <property type="match status" value="1"/>
</dbReference>
<dbReference type="Gene3D" id="3.40.190.10">
    <property type="entry name" value="Periplasmic binding protein-like II"/>
    <property type="match status" value="2"/>
</dbReference>
<sequence length="257" mass="29343">MTLLRTRMSRNNPIKTSFIRSLITLAIFSFPALASEHLSAVASEWPPYALTKTKPYSGIDMDLTHIIGQRLGQKIELKRCSFKRCLAETEVGSVDIISGIARNKEREQYLTYTDTPYSHVEVAFLVRKGEASLVQNYEDLYKFKVGTVVKSEYFEPFNSDPKINRYQVSEEAILLHMLANKRIDVIIGTNPNIDYQTLKLGYSDKFETVEYNTGVSVPIYYAISKKSPHTSKIGQIDQIIKELIADGQMERIHSKYK</sequence>
<evidence type="ECO:0000259" key="4">
    <source>
        <dbReference type="SMART" id="SM00062"/>
    </source>
</evidence>
<dbReference type="Proteomes" id="UP000268973">
    <property type="component" value="Unassembled WGS sequence"/>
</dbReference>
<dbReference type="EMBL" id="RXZH01000001">
    <property type="protein sequence ID" value="RTZ17859.1"/>
    <property type="molecule type" value="Genomic_DNA"/>
</dbReference>
<comment type="similarity">
    <text evidence="1">Belongs to the bacterial solute-binding protein 3 family.</text>
</comment>
<dbReference type="PANTHER" id="PTHR35936:SF17">
    <property type="entry name" value="ARGININE-BINDING EXTRACELLULAR PROTEIN ARTP"/>
    <property type="match status" value="1"/>
</dbReference>